<reference evidence="13 14" key="1">
    <citation type="submission" date="2024-01" db="EMBL/GenBank/DDBJ databases">
        <title>The genome of the rayed Mediterranean limpet Patella caerulea (Linnaeus, 1758).</title>
        <authorList>
            <person name="Anh-Thu Weber A."/>
            <person name="Halstead-Nussloch G."/>
        </authorList>
    </citation>
    <scope>NUCLEOTIDE SEQUENCE [LARGE SCALE GENOMIC DNA]</scope>
    <source>
        <strain evidence="13">AATW-2023a</strain>
        <tissue evidence="13">Whole specimen</tissue>
    </source>
</reference>
<sequence>MSSSDTSTSPVRIVFPNFHQQPHKIEQGIENFLETFKNHVSTLDSRMSFGSGDSSGFTSSVPSTNSEYAGTLDSPDKEGLFYHIPDKTEWIKRQGIIDESRRISEWAWSRFQHDDQPDISSVGKQTQTSNSGDVMATEPTCPYSVLDVAHLLQSKFAILTGGKAKNGAPILIFADRPNEAEVPDEEYKKVITYLSSITLRTDKESGFVVVIDRRNDGWGAVRSILLKISGFFPCHVQVAFLLQPKGFFQRAFADFRSKFVKEELEFKVVLCDTVSDIFEHIDKSQLTIDLGGELEYDPNEWTEHRSAVEKFHTNIDVIAESLVKLVKKLEEVEIPNDKEGTETMIKDHLAERKEILADLISASTHGKTLLNCIKGGDSEEDTDLVKQVHVDALQTLLDQLNDAKKKFSEFWETHEEKLRQCLKLRQFEEEFKLVQYSLERKIEILESKMDMTGESLQHVESMIEEFKEFEDTSKKDIESAERMRATSDQMILDDTYAVDCIRPKCIELQRMCEQYKECMRKRQEILNKSHDLHDRLDKANKWCTRGVDLLASQPLESCQTTHGAERSLRDIDSFLATTRELKLNNPREFRTLFEDMMTPETRNTVQQVLKRMDDVQGMFAKRKESIQKLTRHPNTRPVQHVYPEPAHSDHGNFNQEFKRKSDTRRSNTSLDKSLQIRHDHLSTYPASSGYGSKSSSIASSGYVDMTDSNTQRSSLSSMSGSSLPEIDSLQAKQRCVMNELIDTELSYVRELEQILQGYYYEMDKRHMQHLVPPDLVGRRHVLFGNLEEIYNFHSNTFLQELQNCRDMPARVGKCFVNRKLEFQIYSTYCQNKPKSEALRAKIGDSNSCFKECQRKLGHKLPLGAYLLKPVQRITKYQLLLKEMLRFTADDPVLESQIQEALDTMLSVLRYLNDSMHQVSIVGFNESMSDQGRLLMHASFNVWTDHKKEKLKDLRFKAMRRHVFLYEKSILFCKKREESQHDGAVYSFKKKIKLSQVGLTETVKGDKKKFELWSRGREEVYIIQAPTLESKEIWIKEVKKVLLNQFDQLKVTPHNQHRLSQEDVSRGPKYDAPSYGFESWRHHNNNSTTCTVPQGLGMVSPIESPTGPPLDYQDDDGWSSGEFSATDEEEPERYIPKIEPSFRQQFMSLADYFPVDVSELGLKDGDIVEILRVGTNGWWFARHMTEGTEGWVPSTYLEPIRRRNMSPSVSSGSNDSFHTKDQYVRGYPVSPGEETTV</sequence>
<dbReference type="InterPro" id="IPR035899">
    <property type="entry name" value="DBL_dom_sf"/>
</dbReference>
<dbReference type="FunFam" id="2.30.29.30:FF:000078">
    <property type="entry name" value="Guanine nucleotide exchange factor DBS"/>
    <property type="match status" value="1"/>
</dbReference>
<evidence type="ECO:0000259" key="9">
    <source>
        <dbReference type="PROSITE" id="PS50002"/>
    </source>
</evidence>
<evidence type="ECO:0000259" key="10">
    <source>
        <dbReference type="PROSITE" id="PS50003"/>
    </source>
</evidence>
<feature type="region of interest" description="Disordered" evidence="8">
    <location>
        <begin position="626"/>
        <end position="723"/>
    </location>
</feature>
<evidence type="ECO:0000256" key="5">
    <source>
        <dbReference type="ARBA" id="ARBA00022658"/>
    </source>
</evidence>
<dbReference type="SUPFAM" id="SSF48065">
    <property type="entry name" value="DBL homology domain (DH-domain)"/>
    <property type="match status" value="1"/>
</dbReference>
<evidence type="ECO:0000259" key="11">
    <source>
        <dbReference type="PROSITE" id="PS50010"/>
    </source>
</evidence>
<evidence type="ECO:0008006" key="15">
    <source>
        <dbReference type="Google" id="ProtNLM"/>
    </source>
</evidence>
<protein>
    <recommendedName>
        <fullName evidence="15">Guanine nucleotide exchange factor DBS</fullName>
    </recommendedName>
</protein>
<dbReference type="Gene3D" id="3.40.525.10">
    <property type="entry name" value="CRAL-TRIO lipid binding domain"/>
    <property type="match status" value="1"/>
</dbReference>
<dbReference type="Proteomes" id="UP001347796">
    <property type="component" value="Unassembled WGS sequence"/>
</dbReference>
<dbReference type="InterPro" id="IPR011993">
    <property type="entry name" value="PH-like_dom_sf"/>
</dbReference>
<dbReference type="CDD" id="cd00176">
    <property type="entry name" value="SPEC"/>
    <property type="match status" value="1"/>
</dbReference>
<dbReference type="Gene3D" id="1.20.900.10">
    <property type="entry name" value="Dbl homology (DH) domain"/>
    <property type="match status" value="1"/>
</dbReference>
<dbReference type="SUPFAM" id="SSF50044">
    <property type="entry name" value="SH3-domain"/>
    <property type="match status" value="1"/>
</dbReference>
<dbReference type="Gene3D" id="2.30.30.40">
    <property type="entry name" value="SH3 Domains"/>
    <property type="match status" value="1"/>
</dbReference>
<dbReference type="Gene3D" id="1.20.58.60">
    <property type="match status" value="1"/>
</dbReference>
<dbReference type="Pfam" id="PF22697">
    <property type="entry name" value="SOS1_NGEF_PH"/>
    <property type="match status" value="1"/>
</dbReference>
<dbReference type="GO" id="GO:0005737">
    <property type="term" value="C:cytoplasm"/>
    <property type="evidence" value="ECO:0007669"/>
    <property type="project" value="UniProtKB-SubCell"/>
</dbReference>
<dbReference type="SMART" id="SM00233">
    <property type="entry name" value="PH"/>
    <property type="match status" value="1"/>
</dbReference>
<dbReference type="InterPro" id="IPR001251">
    <property type="entry name" value="CRAL-TRIO_dom"/>
</dbReference>
<dbReference type="Pfam" id="PF00621">
    <property type="entry name" value="RhoGEF"/>
    <property type="match status" value="1"/>
</dbReference>
<dbReference type="InterPro" id="IPR001331">
    <property type="entry name" value="GDS_CDC24_CS"/>
</dbReference>
<evidence type="ECO:0000259" key="12">
    <source>
        <dbReference type="PROSITE" id="PS50191"/>
    </source>
</evidence>
<dbReference type="InterPro" id="IPR051336">
    <property type="entry name" value="RhoGEF_Guanine_NuclExch_SF"/>
</dbReference>
<dbReference type="GO" id="GO:0005085">
    <property type="term" value="F:guanyl-nucleotide exchange factor activity"/>
    <property type="evidence" value="ECO:0007669"/>
    <property type="project" value="UniProtKB-KW"/>
</dbReference>
<dbReference type="EMBL" id="JAZGQO010000001">
    <property type="protein sequence ID" value="KAK6195979.1"/>
    <property type="molecule type" value="Genomic_DNA"/>
</dbReference>
<dbReference type="SMART" id="SM00326">
    <property type="entry name" value="SH3"/>
    <property type="match status" value="1"/>
</dbReference>
<dbReference type="Pfam" id="PF00018">
    <property type="entry name" value="SH3_1"/>
    <property type="match status" value="1"/>
</dbReference>
<dbReference type="InterPro" id="IPR055251">
    <property type="entry name" value="SOS1_NGEF_PH"/>
</dbReference>
<feature type="domain" description="PH" evidence="10">
    <location>
        <begin position="926"/>
        <end position="1042"/>
    </location>
</feature>
<keyword evidence="3" id="KW-0963">Cytoplasm</keyword>
<dbReference type="PROSITE" id="PS50191">
    <property type="entry name" value="CRAL_TRIO"/>
    <property type="match status" value="1"/>
</dbReference>
<evidence type="ECO:0000256" key="2">
    <source>
        <dbReference type="ARBA" id="ARBA00022443"/>
    </source>
</evidence>
<name>A0AAN8KEA2_PATCE</name>
<feature type="compositionally biased region" description="Low complexity" evidence="8">
    <location>
        <begin position="713"/>
        <end position="723"/>
    </location>
</feature>
<comment type="caution">
    <text evidence="13">The sequence shown here is derived from an EMBL/GenBank/DDBJ whole genome shotgun (WGS) entry which is preliminary data.</text>
</comment>
<dbReference type="InterPro" id="IPR036865">
    <property type="entry name" value="CRAL-TRIO_dom_sf"/>
</dbReference>
<keyword evidence="4" id="KW-0597">Phosphoprotein</keyword>
<dbReference type="GO" id="GO:0035556">
    <property type="term" value="P:intracellular signal transduction"/>
    <property type="evidence" value="ECO:0007669"/>
    <property type="project" value="InterPro"/>
</dbReference>
<dbReference type="AlphaFoldDB" id="A0AAN8KEA2"/>
<dbReference type="SMART" id="SM00516">
    <property type="entry name" value="SEC14"/>
    <property type="match status" value="1"/>
</dbReference>
<dbReference type="PROSITE" id="PS50003">
    <property type="entry name" value="PH_DOMAIN"/>
    <property type="match status" value="1"/>
</dbReference>
<evidence type="ECO:0000256" key="7">
    <source>
        <dbReference type="PROSITE-ProRule" id="PRU00192"/>
    </source>
</evidence>
<evidence type="ECO:0000256" key="1">
    <source>
        <dbReference type="ARBA" id="ARBA00004496"/>
    </source>
</evidence>
<evidence type="ECO:0000256" key="8">
    <source>
        <dbReference type="SAM" id="MobiDB-lite"/>
    </source>
</evidence>
<dbReference type="SMART" id="SM00325">
    <property type="entry name" value="RhoGEF"/>
    <property type="match status" value="1"/>
</dbReference>
<feature type="compositionally biased region" description="Polar residues" evidence="8">
    <location>
        <begin position="1204"/>
        <end position="1215"/>
    </location>
</feature>
<feature type="compositionally biased region" description="Basic and acidic residues" evidence="8">
    <location>
        <begin position="646"/>
        <end position="665"/>
    </location>
</feature>
<dbReference type="InterPro" id="IPR001452">
    <property type="entry name" value="SH3_domain"/>
</dbReference>
<dbReference type="CDD" id="cd00170">
    <property type="entry name" value="SEC14"/>
    <property type="match status" value="1"/>
</dbReference>
<evidence type="ECO:0000256" key="4">
    <source>
        <dbReference type="ARBA" id="ARBA00022553"/>
    </source>
</evidence>
<feature type="compositionally biased region" description="Low complexity" evidence="8">
    <location>
        <begin position="687"/>
        <end position="701"/>
    </location>
</feature>
<comment type="subcellular location">
    <subcellularLocation>
        <location evidence="1">Cytoplasm</location>
    </subcellularLocation>
</comment>
<dbReference type="SUPFAM" id="SSF46966">
    <property type="entry name" value="Spectrin repeat"/>
    <property type="match status" value="1"/>
</dbReference>
<dbReference type="InterPro" id="IPR018159">
    <property type="entry name" value="Spectrin/alpha-actinin"/>
</dbReference>
<dbReference type="InterPro" id="IPR056466">
    <property type="entry name" value="Spectrin_DBS"/>
</dbReference>
<evidence type="ECO:0000256" key="3">
    <source>
        <dbReference type="ARBA" id="ARBA00022490"/>
    </source>
</evidence>
<evidence type="ECO:0000313" key="13">
    <source>
        <dbReference type="EMBL" id="KAK6195979.1"/>
    </source>
</evidence>
<keyword evidence="14" id="KW-1185">Reference proteome</keyword>
<evidence type="ECO:0000313" key="14">
    <source>
        <dbReference type="Proteomes" id="UP001347796"/>
    </source>
</evidence>
<evidence type="ECO:0000256" key="6">
    <source>
        <dbReference type="ARBA" id="ARBA00049987"/>
    </source>
</evidence>
<feature type="domain" description="DH" evidence="11">
    <location>
        <begin position="732"/>
        <end position="914"/>
    </location>
</feature>
<feature type="region of interest" description="Disordered" evidence="8">
    <location>
        <begin position="1204"/>
        <end position="1236"/>
    </location>
</feature>
<dbReference type="CDD" id="cd00160">
    <property type="entry name" value="RhoGEF"/>
    <property type="match status" value="1"/>
</dbReference>
<accession>A0AAN8KEA2</accession>
<dbReference type="PROSITE" id="PS50002">
    <property type="entry name" value="SH3"/>
    <property type="match status" value="1"/>
</dbReference>
<keyword evidence="5" id="KW-0344">Guanine-nucleotide releasing factor</keyword>
<organism evidence="13 14">
    <name type="scientific">Patella caerulea</name>
    <name type="common">Rayed Mediterranean limpet</name>
    <dbReference type="NCBI Taxonomy" id="87958"/>
    <lineage>
        <taxon>Eukaryota</taxon>
        <taxon>Metazoa</taxon>
        <taxon>Spiralia</taxon>
        <taxon>Lophotrochozoa</taxon>
        <taxon>Mollusca</taxon>
        <taxon>Gastropoda</taxon>
        <taxon>Patellogastropoda</taxon>
        <taxon>Patelloidea</taxon>
        <taxon>Patellidae</taxon>
        <taxon>Patella</taxon>
    </lineage>
</organism>
<dbReference type="CDD" id="cd11856">
    <property type="entry name" value="SH3_p47phox_like"/>
    <property type="match status" value="1"/>
</dbReference>
<dbReference type="Gene3D" id="2.30.29.30">
    <property type="entry name" value="Pleckstrin-homology domain (PH domain)/Phosphotyrosine-binding domain (PTB)"/>
    <property type="match status" value="1"/>
</dbReference>
<dbReference type="InterPro" id="IPR036028">
    <property type="entry name" value="SH3-like_dom_sf"/>
</dbReference>
<proteinExistence type="inferred from homology"/>
<dbReference type="InterPro" id="IPR000219">
    <property type="entry name" value="DH_dom"/>
</dbReference>
<keyword evidence="2 7" id="KW-0728">SH3 domain</keyword>
<feature type="domain" description="SH3" evidence="9">
    <location>
        <begin position="1140"/>
        <end position="1201"/>
    </location>
</feature>
<gene>
    <name evidence="13" type="ORF">SNE40_001292</name>
</gene>
<dbReference type="SUPFAM" id="SSF50729">
    <property type="entry name" value="PH domain-like"/>
    <property type="match status" value="1"/>
</dbReference>
<dbReference type="SUPFAM" id="SSF52087">
    <property type="entry name" value="CRAL/TRIO domain"/>
    <property type="match status" value="1"/>
</dbReference>
<dbReference type="PANTHER" id="PTHR22826:SF211">
    <property type="entry name" value="LD43457P"/>
    <property type="match status" value="1"/>
</dbReference>
<dbReference type="PANTHER" id="PTHR22826">
    <property type="entry name" value="RHO GUANINE EXCHANGE FACTOR-RELATED"/>
    <property type="match status" value="1"/>
</dbReference>
<feature type="domain" description="CRAL-TRIO" evidence="12">
    <location>
        <begin position="147"/>
        <end position="298"/>
    </location>
</feature>
<dbReference type="PROSITE" id="PS00741">
    <property type="entry name" value="DH_1"/>
    <property type="match status" value="1"/>
</dbReference>
<dbReference type="Pfam" id="PF13716">
    <property type="entry name" value="CRAL_TRIO_2"/>
    <property type="match status" value="1"/>
</dbReference>
<comment type="similarity">
    <text evidence="6">Belongs to the MCF2 family.</text>
</comment>
<dbReference type="PROSITE" id="PS50010">
    <property type="entry name" value="DH_2"/>
    <property type="match status" value="1"/>
</dbReference>
<dbReference type="InterPro" id="IPR001849">
    <property type="entry name" value="PH_domain"/>
</dbReference>
<dbReference type="Pfam" id="PF23289">
    <property type="entry name" value="Spectrin_5"/>
    <property type="match status" value="1"/>
</dbReference>